<keyword evidence="3" id="KW-1185">Reference proteome</keyword>
<accession>A0A1Y3BA41</accession>
<dbReference type="Proteomes" id="UP000194236">
    <property type="component" value="Unassembled WGS sequence"/>
</dbReference>
<protein>
    <submittedName>
        <fullName evidence="2">Signal peptidase complex subunit 1-like protein</fullName>
    </submittedName>
</protein>
<reference evidence="2 3" key="1">
    <citation type="submission" date="2017-03" db="EMBL/GenBank/DDBJ databases">
        <title>Genome Survey of Euroglyphus maynei.</title>
        <authorList>
            <person name="Arlian L.G."/>
            <person name="Morgan M.S."/>
            <person name="Rider S.D."/>
        </authorList>
    </citation>
    <scope>NUCLEOTIDE SEQUENCE [LARGE SCALE GENOMIC DNA]</scope>
    <source>
        <strain evidence="2">Arlian Lab</strain>
        <tissue evidence="2">Whole body</tissue>
    </source>
</reference>
<comment type="caution">
    <text evidence="2">The sequence shown here is derived from an EMBL/GenBank/DDBJ whole genome shotgun (WGS) entry which is preliminary data.</text>
</comment>
<organism evidence="2 3">
    <name type="scientific">Euroglyphus maynei</name>
    <name type="common">Mayne's house dust mite</name>
    <dbReference type="NCBI Taxonomy" id="6958"/>
    <lineage>
        <taxon>Eukaryota</taxon>
        <taxon>Metazoa</taxon>
        <taxon>Ecdysozoa</taxon>
        <taxon>Arthropoda</taxon>
        <taxon>Chelicerata</taxon>
        <taxon>Arachnida</taxon>
        <taxon>Acari</taxon>
        <taxon>Acariformes</taxon>
        <taxon>Sarcoptiformes</taxon>
        <taxon>Astigmata</taxon>
        <taxon>Psoroptidia</taxon>
        <taxon>Analgoidea</taxon>
        <taxon>Pyroglyphidae</taxon>
        <taxon>Pyroglyphinae</taxon>
        <taxon>Euroglyphus</taxon>
    </lineage>
</organism>
<dbReference type="OrthoDB" id="263893at2759"/>
<dbReference type="EMBL" id="MUJZ01031166">
    <property type="protein sequence ID" value="OTF77741.1"/>
    <property type="molecule type" value="Genomic_DNA"/>
</dbReference>
<feature type="compositionally biased region" description="Polar residues" evidence="1">
    <location>
        <begin position="36"/>
        <end position="45"/>
    </location>
</feature>
<evidence type="ECO:0000313" key="3">
    <source>
        <dbReference type="Proteomes" id="UP000194236"/>
    </source>
</evidence>
<name>A0A1Y3BA41_EURMA</name>
<gene>
    <name evidence="2" type="ORF">BLA29_009485</name>
</gene>
<feature type="region of interest" description="Disordered" evidence="1">
    <location>
        <begin position="1"/>
        <end position="55"/>
    </location>
</feature>
<evidence type="ECO:0000256" key="1">
    <source>
        <dbReference type="SAM" id="MobiDB-lite"/>
    </source>
</evidence>
<dbReference type="AlphaFoldDB" id="A0A1Y3BA41"/>
<evidence type="ECO:0000313" key="2">
    <source>
        <dbReference type="EMBL" id="OTF77741.1"/>
    </source>
</evidence>
<sequence>MYRRRPLKWQKHDPAMFENYQSVAGDECQHQHQNHEPQPSTSGQQSKKSSKNKNN</sequence>
<proteinExistence type="predicted"/>